<evidence type="ECO:0000256" key="4">
    <source>
        <dbReference type="SAM" id="MobiDB-lite"/>
    </source>
</evidence>
<evidence type="ECO:0000256" key="3">
    <source>
        <dbReference type="RuleBase" id="RU000363"/>
    </source>
</evidence>
<name>A0A3D9LE63_9MICC</name>
<dbReference type="NCBIfam" id="NF004824">
    <property type="entry name" value="PRK06180.1"/>
    <property type="match status" value="1"/>
</dbReference>
<feature type="region of interest" description="Disordered" evidence="4">
    <location>
        <begin position="201"/>
        <end position="222"/>
    </location>
</feature>
<sequence length="279" mass="29724">MTTWLITGASSGLGAALARAVLHRGDNAVVTARNTEHLHDLTTAYPDTALAVPLEIGDHAQVVAAVDVATSRFGGVDVLVNNAGHGYRAAVEEAAVDEVDELFATNFFGPIDLIKQVLPQMRGRRSGAIVNVSSIGAPRYNPASGYYTATKAALEGVSDALRREVEPLGIRVLVLEPGAFRTDFSGRSLKQSRTVITDYADTAGKRRRENDTSHGTQPGDPDRAAQLIIDTVYAGQAPFRLLLGTDAISIVRDELQGRIDEIDAWADISRTTDFNGAGA</sequence>
<dbReference type="InterPro" id="IPR002347">
    <property type="entry name" value="SDR_fam"/>
</dbReference>
<gene>
    <name evidence="5" type="ORF">C8E99_2580</name>
</gene>
<dbReference type="Proteomes" id="UP000256727">
    <property type="component" value="Unassembled WGS sequence"/>
</dbReference>
<evidence type="ECO:0000313" key="5">
    <source>
        <dbReference type="EMBL" id="REE04731.1"/>
    </source>
</evidence>
<dbReference type="PANTHER" id="PTHR43976">
    <property type="entry name" value="SHORT CHAIN DEHYDROGENASE"/>
    <property type="match status" value="1"/>
</dbReference>
<evidence type="ECO:0000256" key="2">
    <source>
        <dbReference type="ARBA" id="ARBA00023002"/>
    </source>
</evidence>
<dbReference type="InterPro" id="IPR036291">
    <property type="entry name" value="NAD(P)-bd_dom_sf"/>
</dbReference>
<evidence type="ECO:0000313" key="6">
    <source>
        <dbReference type="Proteomes" id="UP000256727"/>
    </source>
</evidence>
<dbReference type="OrthoDB" id="9792003at2"/>
<keyword evidence="2" id="KW-0560">Oxidoreductase</keyword>
<proteinExistence type="inferred from homology"/>
<dbReference type="Gene3D" id="3.40.50.720">
    <property type="entry name" value="NAD(P)-binding Rossmann-like Domain"/>
    <property type="match status" value="1"/>
</dbReference>
<dbReference type="PRINTS" id="PR00080">
    <property type="entry name" value="SDRFAMILY"/>
</dbReference>
<dbReference type="SUPFAM" id="SSF51735">
    <property type="entry name" value="NAD(P)-binding Rossmann-fold domains"/>
    <property type="match status" value="1"/>
</dbReference>
<dbReference type="InterPro" id="IPR020904">
    <property type="entry name" value="Sc_DH/Rdtase_CS"/>
</dbReference>
<comment type="similarity">
    <text evidence="1 3">Belongs to the short-chain dehydrogenases/reductases (SDR) family.</text>
</comment>
<dbReference type="PANTHER" id="PTHR43976:SF16">
    <property type="entry name" value="SHORT-CHAIN DEHYDROGENASE_REDUCTASE FAMILY PROTEIN"/>
    <property type="match status" value="1"/>
</dbReference>
<organism evidence="5 6">
    <name type="scientific">Citricoccus muralis</name>
    <dbReference type="NCBI Taxonomy" id="169134"/>
    <lineage>
        <taxon>Bacteria</taxon>
        <taxon>Bacillati</taxon>
        <taxon>Actinomycetota</taxon>
        <taxon>Actinomycetes</taxon>
        <taxon>Micrococcales</taxon>
        <taxon>Micrococcaceae</taxon>
        <taxon>Citricoccus</taxon>
    </lineage>
</organism>
<dbReference type="PRINTS" id="PR00081">
    <property type="entry name" value="GDHRDH"/>
</dbReference>
<dbReference type="InterPro" id="IPR051911">
    <property type="entry name" value="SDR_oxidoreductase"/>
</dbReference>
<dbReference type="RefSeq" id="WP_115932606.1">
    <property type="nucleotide sequence ID" value="NZ_QREH01000001.1"/>
</dbReference>
<dbReference type="AlphaFoldDB" id="A0A3D9LE63"/>
<reference evidence="5 6" key="1">
    <citation type="submission" date="2018-07" db="EMBL/GenBank/DDBJ databases">
        <title>Sequencing the genomes of 1000 actinobacteria strains.</title>
        <authorList>
            <person name="Klenk H.-P."/>
        </authorList>
    </citation>
    <scope>NUCLEOTIDE SEQUENCE [LARGE SCALE GENOMIC DNA]</scope>
    <source>
        <strain evidence="5 6">DSM 14442</strain>
    </source>
</reference>
<comment type="caution">
    <text evidence="5">The sequence shown here is derived from an EMBL/GenBank/DDBJ whole genome shotgun (WGS) entry which is preliminary data.</text>
</comment>
<dbReference type="GO" id="GO:0016491">
    <property type="term" value="F:oxidoreductase activity"/>
    <property type="evidence" value="ECO:0007669"/>
    <property type="project" value="UniProtKB-KW"/>
</dbReference>
<dbReference type="PROSITE" id="PS00061">
    <property type="entry name" value="ADH_SHORT"/>
    <property type="match status" value="1"/>
</dbReference>
<protein>
    <submittedName>
        <fullName evidence="5">Short-subunit dehydrogenase</fullName>
    </submittedName>
</protein>
<accession>A0A3D9LE63</accession>
<dbReference type="Pfam" id="PF00106">
    <property type="entry name" value="adh_short"/>
    <property type="match status" value="1"/>
</dbReference>
<keyword evidence="6" id="KW-1185">Reference proteome</keyword>
<evidence type="ECO:0000256" key="1">
    <source>
        <dbReference type="ARBA" id="ARBA00006484"/>
    </source>
</evidence>
<dbReference type="EMBL" id="QREH01000001">
    <property type="protein sequence ID" value="REE04731.1"/>
    <property type="molecule type" value="Genomic_DNA"/>
</dbReference>
<dbReference type="CDD" id="cd05374">
    <property type="entry name" value="17beta-HSD-like_SDR_c"/>
    <property type="match status" value="1"/>
</dbReference>